<proteinExistence type="predicted"/>
<gene>
    <name evidence="2" type="ORF">GCM10022202_10980</name>
</gene>
<dbReference type="Pfam" id="PF01380">
    <property type="entry name" value="SIS"/>
    <property type="match status" value="1"/>
</dbReference>
<dbReference type="InterPro" id="IPR035472">
    <property type="entry name" value="RpiR-like_SIS"/>
</dbReference>
<dbReference type="InterPro" id="IPR047640">
    <property type="entry name" value="RpiR-like"/>
</dbReference>
<dbReference type="Gene3D" id="3.40.50.10490">
    <property type="entry name" value="Glucose-6-phosphate isomerase like protein, domain 1"/>
    <property type="match status" value="1"/>
</dbReference>
<dbReference type="InterPro" id="IPR001347">
    <property type="entry name" value="SIS_dom"/>
</dbReference>
<evidence type="ECO:0000313" key="2">
    <source>
        <dbReference type="EMBL" id="GAA3652920.1"/>
    </source>
</evidence>
<evidence type="ECO:0000259" key="1">
    <source>
        <dbReference type="PROSITE" id="PS51464"/>
    </source>
</evidence>
<accession>A0ABP7BAC6</accession>
<keyword evidence="3" id="KW-1185">Reference proteome</keyword>
<dbReference type="SUPFAM" id="SSF53697">
    <property type="entry name" value="SIS domain"/>
    <property type="match status" value="1"/>
</dbReference>
<dbReference type="PROSITE" id="PS51464">
    <property type="entry name" value="SIS"/>
    <property type="match status" value="1"/>
</dbReference>
<evidence type="ECO:0000313" key="3">
    <source>
        <dbReference type="Proteomes" id="UP001410795"/>
    </source>
</evidence>
<name>A0ABP7BAC6_9MICO</name>
<dbReference type="Proteomes" id="UP001410795">
    <property type="component" value="Unassembled WGS sequence"/>
</dbReference>
<feature type="domain" description="SIS" evidence="1">
    <location>
        <begin position="27"/>
        <end position="167"/>
    </location>
</feature>
<dbReference type="EMBL" id="BAAAYV010000005">
    <property type="protein sequence ID" value="GAA3652920.1"/>
    <property type="molecule type" value="Genomic_DNA"/>
</dbReference>
<sequence length="187" mass="19477">MAKVARDETLSISDTADVLDTTALARAVSAISGARRVDIFGVGASAVVGIDLQRKLSRIGLSAIDWPDAHTAWTSAAILGEGSVAVAISHSGQTTDTVEFLRLARAAGAATIAITNVTDSPLTRHAEVSLYTAARETSFRSGALGSRIAQLMVVDCLFIGVVQADYARSVSAIRSTYDAVQSRAVRG</sequence>
<comment type="caution">
    <text evidence="2">The sequence shown here is derived from an EMBL/GenBank/DDBJ whole genome shotgun (WGS) entry which is preliminary data.</text>
</comment>
<dbReference type="CDD" id="cd05013">
    <property type="entry name" value="SIS_RpiR"/>
    <property type="match status" value="1"/>
</dbReference>
<organism evidence="2 3">
    <name type="scientific">Microbacterium marinilacus</name>
    <dbReference type="NCBI Taxonomy" id="415209"/>
    <lineage>
        <taxon>Bacteria</taxon>
        <taxon>Bacillati</taxon>
        <taxon>Actinomycetota</taxon>
        <taxon>Actinomycetes</taxon>
        <taxon>Micrococcales</taxon>
        <taxon>Microbacteriaceae</taxon>
        <taxon>Microbacterium</taxon>
    </lineage>
</organism>
<reference evidence="3" key="1">
    <citation type="journal article" date="2019" name="Int. J. Syst. Evol. Microbiol.">
        <title>The Global Catalogue of Microorganisms (GCM) 10K type strain sequencing project: providing services to taxonomists for standard genome sequencing and annotation.</title>
        <authorList>
            <consortium name="The Broad Institute Genomics Platform"/>
            <consortium name="The Broad Institute Genome Sequencing Center for Infectious Disease"/>
            <person name="Wu L."/>
            <person name="Ma J."/>
        </authorList>
    </citation>
    <scope>NUCLEOTIDE SEQUENCE [LARGE SCALE GENOMIC DNA]</scope>
    <source>
        <strain evidence="3">JCM 16546</strain>
    </source>
</reference>
<dbReference type="InterPro" id="IPR046348">
    <property type="entry name" value="SIS_dom_sf"/>
</dbReference>
<protein>
    <recommendedName>
        <fullName evidence="1">SIS domain-containing protein</fullName>
    </recommendedName>
</protein>
<dbReference type="PANTHER" id="PTHR30514">
    <property type="entry name" value="GLUCOKINASE"/>
    <property type="match status" value="1"/>
</dbReference>
<dbReference type="PANTHER" id="PTHR30514:SF1">
    <property type="entry name" value="HTH-TYPE TRANSCRIPTIONAL REGULATOR HEXR-RELATED"/>
    <property type="match status" value="1"/>
</dbReference>